<name>B1WSV2_CROS5</name>
<evidence type="ECO:0000313" key="2">
    <source>
        <dbReference type="Proteomes" id="UP000001203"/>
    </source>
</evidence>
<protein>
    <submittedName>
        <fullName evidence="1">Uncharacterized protein</fullName>
    </submittedName>
</protein>
<dbReference type="HOGENOM" id="CLU_2315583_0_0_3"/>
<proteinExistence type="predicted"/>
<dbReference type="Proteomes" id="UP000001203">
    <property type="component" value="Chromosome circular"/>
</dbReference>
<dbReference type="STRING" id="43989.cce_0931"/>
<keyword evidence="2" id="KW-1185">Reference proteome</keyword>
<sequence length="99" mass="11428">MKLSVLTFRIIMFLVKHLGYSNLSYRIDIQEQGISVKIKFIHNSSEQSINKETLNNLSDYLTLDLIQSKSEVTETMVNELADEVDAAVWESLKSKYIKE</sequence>
<accession>B1WSV2</accession>
<gene>
    <name evidence="1" type="ordered locus">cce_0931</name>
</gene>
<evidence type="ECO:0000313" key="1">
    <source>
        <dbReference type="EMBL" id="ACB50282.1"/>
    </source>
</evidence>
<dbReference type="EMBL" id="CP000806">
    <property type="protein sequence ID" value="ACB50282.1"/>
    <property type="molecule type" value="Genomic_DNA"/>
</dbReference>
<dbReference type="eggNOG" id="ENOG5032HGC">
    <property type="taxonomic scope" value="Bacteria"/>
</dbReference>
<reference evidence="1 2" key="1">
    <citation type="journal article" date="2008" name="Proc. Natl. Acad. Sci. U.S.A.">
        <title>The genome of Cyanothece 51142, a unicellular diazotrophic cyanobacterium important in the marine nitrogen cycle.</title>
        <authorList>
            <person name="Welsh E.A."/>
            <person name="Liberton M."/>
            <person name="Stoeckel J."/>
            <person name="Loh T."/>
            <person name="Elvitigala T."/>
            <person name="Wang C."/>
            <person name="Wollam A."/>
            <person name="Fulton R.S."/>
            <person name="Clifton S.W."/>
            <person name="Jacobs J.M."/>
            <person name="Aurora R."/>
            <person name="Ghosh B.K."/>
            <person name="Sherman L.A."/>
            <person name="Smith R.D."/>
            <person name="Wilson R.K."/>
            <person name="Pakrasi H.B."/>
        </authorList>
    </citation>
    <scope>NUCLEOTIDE SEQUENCE [LARGE SCALE GENOMIC DNA]</scope>
    <source>
        <strain evidence="2">ATCC 51142 / BH68</strain>
    </source>
</reference>
<dbReference type="KEGG" id="cyt:cce_0931"/>
<dbReference type="AlphaFoldDB" id="B1WSV2"/>
<organism evidence="1 2">
    <name type="scientific">Crocosphaera subtropica (strain ATCC 51142 / BH68)</name>
    <name type="common">Cyanothece sp. (strain ATCC 51142)</name>
    <dbReference type="NCBI Taxonomy" id="43989"/>
    <lineage>
        <taxon>Bacteria</taxon>
        <taxon>Bacillati</taxon>
        <taxon>Cyanobacteriota</taxon>
        <taxon>Cyanophyceae</taxon>
        <taxon>Oscillatoriophycideae</taxon>
        <taxon>Chroococcales</taxon>
        <taxon>Aphanothecaceae</taxon>
        <taxon>Crocosphaera</taxon>
        <taxon>Crocosphaera subtropica</taxon>
    </lineage>
</organism>